<accession>V8NW29</accession>
<sequence length="89" mass="9887">MNLGFEENASSEVASLNSLDENMVDDVPHNSFPAKLKLDRADAQQEINNWEEPLKAALDNHRKYKPLQQGNSEQPSLDSGNCSLSTTEI</sequence>
<feature type="region of interest" description="Disordered" evidence="1">
    <location>
        <begin position="61"/>
        <end position="89"/>
    </location>
</feature>
<name>V8NW29_OPHHA</name>
<dbReference type="EMBL" id="AZIM01001642">
    <property type="protein sequence ID" value="ETE66161.1"/>
    <property type="molecule type" value="Genomic_DNA"/>
</dbReference>
<dbReference type="AlphaFoldDB" id="V8NW29"/>
<organism evidence="2 3">
    <name type="scientific">Ophiophagus hannah</name>
    <name type="common">King cobra</name>
    <name type="synonym">Naja hannah</name>
    <dbReference type="NCBI Taxonomy" id="8665"/>
    <lineage>
        <taxon>Eukaryota</taxon>
        <taxon>Metazoa</taxon>
        <taxon>Chordata</taxon>
        <taxon>Craniata</taxon>
        <taxon>Vertebrata</taxon>
        <taxon>Euteleostomi</taxon>
        <taxon>Lepidosauria</taxon>
        <taxon>Squamata</taxon>
        <taxon>Bifurcata</taxon>
        <taxon>Unidentata</taxon>
        <taxon>Episquamata</taxon>
        <taxon>Toxicofera</taxon>
        <taxon>Serpentes</taxon>
        <taxon>Colubroidea</taxon>
        <taxon>Elapidae</taxon>
        <taxon>Elapinae</taxon>
        <taxon>Ophiophagus</taxon>
    </lineage>
</organism>
<reference evidence="2 3" key="1">
    <citation type="journal article" date="2013" name="Proc. Natl. Acad. Sci. U.S.A.">
        <title>The king cobra genome reveals dynamic gene evolution and adaptation in the snake venom system.</title>
        <authorList>
            <person name="Vonk F.J."/>
            <person name="Casewell N.R."/>
            <person name="Henkel C.V."/>
            <person name="Heimberg A.M."/>
            <person name="Jansen H.J."/>
            <person name="McCleary R.J."/>
            <person name="Kerkkamp H.M."/>
            <person name="Vos R.A."/>
            <person name="Guerreiro I."/>
            <person name="Calvete J.J."/>
            <person name="Wuster W."/>
            <person name="Woods A.E."/>
            <person name="Logan J.M."/>
            <person name="Harrison R.A."/>
            <person name="Castoe T.A."/>
            <person name="de Koning A.P."/>
            <person name="Pollock D.D."/>
            <person name="Yandell M."/>
            <person name="Calderon D."/>
            <person name="Renjifo C."/>
            <person name="Currier R.B."/>
            <person name="Salgado D."/>
            <person name="Pla D."/>
            <person name="Sanz L."/>
            <person name="Hyder A.S."/>
            <person name="Ribeiro J.M."/>
            <person name="Arntzen J.W."/>
            <person name="van den Thillart G.E."/>
            <person name="Boetzer M."/>
            <person name="Pirovano W."/>
            <person name="Dirks R.P."/>
            <person name="Spaink H.P."/>
            <person name="Duboule D."/>
            <person name="McGlinn E."/>
            <person name="Kini R.M."/>
            <person name="Richardson M.K."/>
        </authorList>
    </citation>
    <scope>NUCLEOTIDE SEQUENCE</scope>
    <source>
        <tissue evidence="2">Blood</tissue>
    </source>
</reference>
<evidence type="ECO:0000256" key="1">
    <source>
        <dbReference type="SAM" id="MobiDB-lite"/>
    </source>
</evidence>
<protein>
    <submittedName>
        <fullName evidence="2">Uncharacterized protein</fullName>
    </submittedName>
</protein>
<evidence type="ECO:0000313" key="3">
    <source>
        <dbReference type="Proteomes" id="UP000018936"/>
    </source>
</evidence>
<keyword evidence="3" id="KW-1185">Reference proteome</keyword>
<feature type="region of interest" description="Disordered" evidence="1">
    <location>
        <begin position="1"/>
        <end position="23"/>
    </location>
</feature>
<feature type="compositionally biased region" description="Polar residues" evidence="1">
    <location>
        <begin position="8"/>
        <end position="20"/>
    </location>
</feature>
<proteinExistence type="predicted"/>
<dbReference type="Proteomes" id="UP000018936">
    <property type="component" value="Unassembled WGS sequence"/>
</dbReference>
<gene>
    <name evidence="2" type="ORF">L345_08059</name>
</gene>
<comment type="caution">
    <text evidence="2">The sequence shown here is derived from an EMBL/GenBank/DDBJ whole genome shotgun (WGS) entry which is preliminary data.</text>
</comment>
<feature type="compositionally biased region" description="Polar residues" evidence="1">
    <location>
        <begin position="68"/>
        <end position="89"/>
    </location>
</feature>
<evidence type="ECO:0000313" key="2">
    <source>
        <dbReference type="EMBL" id="ETE66161.1"/>
    </source>
</evidence>